<name>A0A2K2DCH2_BRADI</name>
<dbReference type="Pfam" id="PF00190">
    <property type="entry name" value="Cupin_1"/>
    <property type="match status" value="1"/>
</dbReference>
<evidence type="ECO:0000256" key="4">
    <source>
        <dbReference type="ARBA" id="ARBA00022761"/>
    </source>
</evidence>
<proteinExistence type="inferred from homology"/>
<evidence type="ECO:0000259" key="8">
    <source>
        <dbReference type="SMART" id="SM00835"/>
    </source>
</evidence>
<reference evidence="10" key="3">
    <citation type="submission" date="2018-08" db="UniProtKB">
        <authorList>
            <consortium name="EnsemblPlants"/>
        </authorList>
    </citation>
    <scope>IDENTIFICATION</scope>
    <source>
        <strain evidence="10">cv. Bd21</strain>
    </source>
</reference>
<dbReference type="InParanoid" id="A0A2K2DCH2"/>
<reference evidence="9" key="2">
    <citation type="submission" date="2017-06" db="EMBL/GenBank/DDBJ databases">
        <title>WGS assembly of Brachypodium distachyon.</title>
        <authorList>
            <consortium name="The International Brachypodium Initiative"/>
            <person name="Lucas S."/>
            <person name="Harmon-Smith M."/>
            <person name="Lail K."/>
            <person name="Tice H."/>
            <person name="Grimwood J."/>
            <person name="Bruce D."/>
            <person name="Barry K."/>
            <person name="Shu S."/>
            <person name="Lindquist E."/>
            <person name="Wang M."/>
            <person name="Pitluck S."/>
            <person name="Vogel J.P."/>
            <person name="Garvin D.F."/>
            <person name="Mockler T.C."/>
            <person name="Schmutz J."/>
            <person name="Rokhsar D."/>
            <person name="Bevan M.W."/>
        </authorList>
    </citation>
    <scope>NUCLEOTIDE SEQUENCE</scope>
    <source>
        <strain evidence="9">Bd21</strain>
    </source>
</reference>
<reference evidence="9 10" key="1">
    <citation type="journal article" date="2010" name="Nature">
        <title>Genome sequencing and analysis of the model grass Brachypodium distachyon.</title>
        <authorList>
            <consortium name="International Brachypodium Initiative"/>
        </authorList>
    </citation>
    <scope>NUCLEOTIDE SEQUENCE [LARGE SCALE GENOMIC DNA]</scope>
    <source>
        <strain evidence="9 10">Bd21</strain>
    </source>
</reference>
<dbReference type="GO" id="GO:0048316">
    <property type="term" value="P:seed development"/>
    <property type="evidence" value="ECO:0007669"/>
    <property type="project" value="UniProtKB-ARBA"/>
</dbReference>
<dbReference type="Proteomes" id="UP000008810">
    <property type="component" value="Chromosome 2"/>
</dbReference>
<evidence type="ECO:0000256" key="2">
    <source>
        <dbReference type="ARBA" id="ARBA00011818"/>
    </source>
</evidence>
<dbReference type="FunFam" id="2.60.120.10:FF:000073">
    <property type="entry name" value="Glycinin G1"/>
    <property type="match status" value="1"/>
</dbReference>
<keyword evidence="11" id="KW-1185">Reference proteome</keyword>
<keyword evidence="3 7" id="KW-0732">Signal</keyword>
<dbReference type="AlphaFoldDB" id="A0A2K2DCH2"/>
<protein>
    <recommendedName>
        <fullName evidence="8">Cupin type-1 domain-containing protein</fullName>
    </recommendedName>
</protein>
<dbReference type="GO" id="GO:0045735">
    <property type="term" value="F:nutrient reservoir activity"/>
    <property type="evidence" value="ECO:0007669"/>
    <property type="project" value="UniProtKB-KW"/>
</dbReference>
<dbReference type="InterPro" id="IPR011051">
    <property type="entry name" value="RmlC_Cupin_sf"/>
</dbReference>
<evidence type="ECO:0000256" key="6">
    <source>
        <dbReference type="ARBA" id="ARBA00023157"/>
    </source>
</evidence>
<comment type="subunit">
    <text evidence="2">Hexamer; each subunit is composed of an acidic and a basic chain derived from a single precursor and linked by a disulfide bond.</text>
</comment>
<feature type="chain" id="PRO_5033311745" description="Cupin type-1 domain-containing protein" evidence="7">
    <location>
        <begin position="25"/>
        <end position="339"/>
    </location>
</feature>
<keyword evidence="4" id="KW-0758">Storage protein</keyword>
<feature type="domain" description="Cupin type-1" evidence="8">
    <location>
        <begin position="150"/>
        <end position="299"/>
    </location>
</feature>
<accession>A0A2K2DCH2</accession>
<dbReference type="EnsemblPlants" id="PNT71980">
    <property type="protein sequence ID" value="PNT71980"/>
    <property type="gene ID" value="BRADI_2g38070v3"/>
</dbReference>
<keyword evidence="5" id="KW-0708">Seed storage protein</keyword>
<dbReference type="STRING" id="15368.A0A2K2DCH2"/>
<dbReference type="SMART" id="SM00835">
    <property type="entry name" value="Cupin_1"/>
    <property type="match status" value="1"/>
</dbReference>
<evidence type="ECO:0000313" key="10">
    <source>
        <dbReference type="EnsemblPlants" id="PNT71980"/>
    </source>
</evidence>
<dbReference type="PANTHER" id="PTHR31189">
    <property type="entry name" value="OS03G0336100 PROTEIN-RELATED"/>
    <property type="match status" value="1"/>
</dbReference>
<dbReference type="SUPFAM" id="SSF51182">
    <property type="entry name" value="RmlC-like cupins"/>
    <property type="match status" value="1"/>
</dbReference>
<feature type="signal peptide" evidence="7">
    <location>
        <begin position="1"/>
        <end position="24"/>
    </location>
</feature>
<dbReference type="InterPro" id="IPR006045">
    <property type="entry name" value="Cupin_1"/>
</dbReference>
<evidence type="ECO:0000313" key="11">
    <source>
        <dbReference type="Proteomes" id="UP000008810"/>
    </source>
</evidence>
<evidence type="ECO:0000256" key="1">
    <source>
        <dbReference type="ARBA" id="ARBA00007178"/>
    </source>
</evidence>
<dbReference type="InterPro" id="IPR050253">
    <property type="entry name" value="Seed_Storage-Functional"/>
</dbReference>
<dbReference type="InterPro" id="IPR014710">
    <property type="entry name" value="RmlC-like_jellyroll"/>
</dbReference>
<evidence type="ECO:0000313" key="9">
    <source>
        <dbReference type="EMBL" id="PNT71980.1"/>
    </source>
</evidence>
<dbReference type="CDD" id="cd02243">
    <property type="entry name" value="cupin_11S_legumin_C"/>
    <property type="match status" value="1"/>
</dbReference>
<gene>
    <name evidence="9" type="ORF">BRADI_2g38070v3</name>
</gene>
<dbReference type="EMBL" id="CM000881">
    <property type="protein sequence ID" value="PNT71980.1"/>
    <property type="molecule type" value="Genomic_DNA"/>
</dbReference>
<dbReference type="Gene3D" id="2.60.120.10">
    <property type="entry name" value="Jelly Rolls"/>
    <property type="match status" value="2"/>
</dbReference>
<dbReference type="PRINTS" id="PR00439">
    <property type="entry name" value="11SGLOBULIN"/>
</dbReference>
<comment type="similarity">
    <text evidence="1">Belongs to the 11S seed storage protein (globulins) family.</text>
</comment>
<evidence type="ECO:0000256" key="3">
    <source>
        <dbReference type="ARBA" id="ARBA00022729"/>
    </source>
</evidence>
<sequence>MANTNFSSLSFYFCIFLLCHGSMAQLFSQSSNLWQSPRRGAFRECRFDRLQALEPFRQEFLLAGENRGAQQYFGNNIFSGFNVQLLSEAFAISEQTSQRLQSQNQQRGEIILVDRGLQFVKPVVQSQVGQSTSDTLNGLEENFCDHKPIINIEDPNRADEYNPRAGRITHLNSQKFSILNTVQMSATRVNLYQDAILSPSWNINAHSVVYMIQGHAWVQVTNNEGQNVFNGLIRPGQLLIIPQNYVVLRKAEREGSQYIEFKTNANSIVSHIAGKNSILRALPIDVIANTYGISKEEAQNLKNNRGEEIGAFTTKVPQASYQRYRAGSEESDLSRKASE</sequence>
<dbReference type="OrthoDB" id="2016041at2759"/>
<evidence type="ECO:0000256" key="5">
    <source>
        <dbReference type="ARBA" id="ARBA00023129"/>
    </source>
</evidence>
<dbReference type="Gramene" id="PNT71980">
    <property type="protein sequence ID" value="PNT71980"/>
    <property type="gene ID" value="BRADI_2g38070v3"/>
</dbReference>
<dbReference type="InterPro" id="IPR006044">
    <property type="entry name" value="11S_seedstore_pln"/>
</dbReference>
<keyword evidence="6" id="KW-1015">Disulfide bond</keyword>
<dbReference type="PANTHER" id="PTHR31189:SF35">
    <property type="entry name" value="12S SEED STORAGE PROTEIN CRB"/>
    <property type="match status" value="1"/>
</dbReference>
<evidence type="ECO:0000256" key="7">
    <source>
        <dbReference type="SAM" id="SignalP"/>
    </source>
</evidence>
<organism evidence="9">
    <name type="scientific">Brachypodium distachyon</name>
    <name type="common">Purple false brome</name>
    <name type="synonym">Trachynia distachya</name>
    <dbReference type="NCBI Taxonomy" id="15368"/>
    <lineage>
        <taxon>Eukaryota</taxon>
        <taxon>Viridiplantae</taxon>
        <taxon>Streptophyta</taxon>
        <taxon>Embryophyta</taxon>
        <taxon>Tracheophyta</taxon>
        <taxon>Spermatophyta</taxon>
        <taxon>Magnoliopsida</taxon>
        <taxon>Liliopsida</taxon>
        <taxon>Poales</taxon>
        <taxon>Poaceae</taxon>
        <taxon>BOP clade</taxon>
        <taxon>Pooideae</taxon>
        <taxon>Stipodae</taxon>
        <taxon>Brachypodieae</taxon>
        <taxon>Brachypodium</taxon>
    </lineage>
</organism>